<reference evidence="8 9" key="1">
    <citation type="submission" date="2017-03" db="EMBL/GenBank/DDBJ databases">
        <title>Genomic and clinical evidence uncovers the enterohepatic species Helicobacter valdiviensis as a potential human intestinal pathogen.</title>
        <authorList>
            <person name="Fresia P."/>
            <person name="Jara R."/>
            <person name="Sierra R."/>
            <person name="Ferres I."/>
            <person name="Greif G."/>
            <person name="Iraola G."/>
            <person name="Collado L."/>
        </authorList>
    </citation>
    <scope>NUCLEOTIDE SEQUENCE [LARGE SCALE GENOMIC DNA]</scope>
    <source>
        <strain evidence="8 9">WBE14</strain>
    </source>
</reference>
<evidence type="ECO:0000256" key="4">
    <source>
        <dbReference type="ARBA" id="ARBA00022741"/>
    </source>
</evidence>
<dbReference type="GO" id="GO:0005524">
    <property type="term" value="F:ATP binding"/>
    <property type="evidence" value="ECO:0007669"/>
    <property type="project" value="UniProtKB-KW"/>
</dbReference>
<proteinExistence type="inferred from homology"/>
<evidence type="ECO:0000256" key="3">
    <source>
        <dbReference type="ARBA" id="ARBA00022723"/>
    </source>
</evidence>
<dbReference type="InterPro" id="IPR013221">
    <property type="entry name" value="Mur_ligase_cen"/>
</dbReference>
<dbReference type="OrthoDB" id="9809356at2"/>
<dbReference type="GO" id="GO:0008841">
    <property type="term" value="F:dihydrofolate synthase activity"/>
    <property type="evidence" value="ECO:0007669"/>
    <property type="project" value="TreeGrafter"/>
</dbReference>
<dbReference type="GO" id="GO:0005737">
    <property type="term" value="C:cytoplasm"/>
    <property type="evidence" value="ECO:0007669"/>
    <property type="project" value="TreeGrafter"/>
</dbReference>
<protein>
    <submittedName>
        <fullName evidence="8">Bifunctional folylpolyglutamate synthase/dihydrofolate synthase</fullName>
    </submittedName>
</protein>
<organism evidence="8 9">
    <name type="scientific">Helicobacter valdiviensis</name>
    <dbReference type="NCBI Taxonomy" id="1458358"/>
    <lineage>
        <taxon>Bacteria</taxon>
        <taxon>Pseudomonadati</taxon>
        <taxon>Campylobacterota</taxon>
        <taxon>Epsilonproteobacteria</taxon>
        <taxon>Campylobacterales</taxon>
        <taxon>Helicobacteraceae</taxon>
        <taxon>Helicobacter</taxon>
    </lineage>
</organism>
<dbReference type="RefSeq" id="WP_111229896.1">
    <property type="nucleotide sequence ID" value="NZ_NBIU01000015.1"/>
</dbReference>
<gene>
    <name evidence="8" type="ORF">B6S12_05955</name>
</gene>
<evidence type="ECO:0000313" key="9">
    <source>
        <dbReference type="Proteomes" id="UP000249746"/>
    </source>
</evidence>
<feature type="domain" description="Mur ligase central" evidence="7">
    <location>
        <begin position="42"/>
        <end position="215"/>
    </location>
</feature>
<evidence type="ECO:0000313" key="8">
    <source>
        <dbReference type="EMBL" id="PZT48008.1"/>
    </source>
</evidence>
<keyword evidence="9" id="KW-1185">Reference proteome</keyword>
<dbReference type="SUPFAM" id="SSF53623">
    <property type="entry name" value="MurD-like peptide ligases, catalytic domain"/>
    <property type="match status" value="1"/>
</dbReference>
<evidence type="ECO:0000256" key="2">
    <source>
        <dbReference type="ARBA" id="ARBA00022598"/>
    </source>
</evidence>
<dbReference type="EMBL" id="NBIU01000015">
    <property type="protein sequence ID" value="PZT48008.1"/>
    <property type="molecule type" value="Genomic_DNA"/>
</dbReference>
<sequence>MELEAFLEKKGAEYAPFDKTRAGRIFKNLNLKFKFKPIHIIGTNGKGSTGRFLALMLKELGYNVGHFTSPHLLELGERFWLNGKIATKQSLQTAFRELYKPILEEASYFETLTFLALIYFKDCDYLVLEAGLGGEFDSTTACIDEALSLFTSIGKDHEELLGKSIEEIATTKLKAMKQNAILGIQNEKIVGEIAQKIAKEKGVNLQILLKEKIEKNVWDYIKIMDYPAYQAENLYLAYIALKTLGLEFNLENLPSLDLQGRMQKIQSNIYLDVLHNPLGAKKSLEYFSKEKLIIVYNSYLDKNPKEILGILKPIIKRVEILEVSNLRIIDKKRLEDILRELDISYKYFKEISKEEKYLVCGSFSVVGEFLKRYVIEK</sequence>
<comment type="similarity">
    <text evidence="1">Belongs to the folylpolyglutamate synthase family.</text>
</comment>
<dbReference type="Pfam" id="PF08245">
    <property type="entry name" value="Mur_ligase_M"/>
    <property type="match status" value="1"/>
</dbReference>
<dbReference type="NCBIfam" id="TIGR01499">
    <property type="entry name" value="folC"/>
    <property type="match status" value="1"/>
</dbReference>
<dbReference type="UniPathway" id="UPA00077">
    <property type="reaction ID" value="UER00157"/>
</dbReference>
<keyword evidence="5" id="KW-0067">ATP-binding</keyword>
<dbReference type="Gene3D" id="3.90.190.20">
    <property type="entry name" value="Mur ligase, C-terminal domain"/>
    <property type="match status" value="1"/>
</dbReference>
<name>A0A2W6MXR7_9HELI</name>
<dbReference type="GO" id="GO:0046872">
    <property type="term" value="F:metal ion binding"/>
    <property type="evidence" value="ECO:0007669"/>
    <property type="project" value="UniProtKB-KW"/>
</dbReference>
<evidence type="ECO:0000256" key="5">
    <source>
        <dbReference type="ARBA" id="ARBA00022840"/>
    </source>
</evidence>
<evidence type="ECO:0000256" key="6">
    <source>
        <dbReference type="ARBA" id="ARBA00022842"/>
    </source>
</evidence>
<keyword evidence="4" id="KW-0547">Nucleotide-binding</keyword>
<accession>A0A2W6MXR7</accession>
<dbReference type="AlphaFoldDB" id="A0A2W6MXR7"/>
<keyword evidence="6" id="KW-0460">Magnesium</keyword>
<evidence type="ECO:0000259" key="7">
    <source>
        <dbReference type="Pfam" id="PF08245"/>
    </source>
</evidence>
<dbReference type="SUPFAM" id="SSF53244">
    <property type="entry name" value="MurD-like peptide ligases, peptide-binding domain"/>
    <property type="match status" value="1"/>
</dbReference>
<dbReference type="GO" id="GO:0046654">
    <property type="term" value="P:tetrahydrofolate biosynthetic process"/>
    <property type="evidence" value="ECO:0007669"/>
    <property type="project" value="UniProtKB-UniPathway"/>
</dbReference>
<dbReference type="InterPro" id="IPR036615">
    <property type="entry name" value="Mur_ligase_C_dom_sf"/>
</dbReference>
<dbReference type="InterPro" id="IPR036565">
    <property type="entry name" value="Mur-like_cat_sf"/>
</dbReference>
<dbReference type="InterPro" id="IPR001645">
    <property type="entry name" value="Folylpolyglutamate_synth"/>
</dbReference>
<comment type="caution">
    <text evidence="8">The sequence shown here is derived from an EMBL/GenBank/DDBJ whole genome shotgun (WGS) entry which is preliminary data.</text>
</comment>
<dbReference type="GO" id="GO:0004326">
    <property type="term" value="F:tetrahydrofolylpolyglutamate synthase activity"/>
    <property type="evidence" value="ECO:0007669"/>
    <property type="project" value="InterPro"/>
</dbReference>
<evidence type="ECO:0000256" key="1">
    <source>
        <dbReference type="ARBA" id="ARBA00008276"/>
    </source>
</evidence>
<keyword evidence="2" id="KW-0436">Ligase</keyword>
<dbReference type="PANTHER" id="PTHR11136:SF0">
    <property type="entry name" value="DIHYDROFOLATE SYNTHETASE-RELATED"/>
    <property type="match status" value="1"/>
</dbReference>
<dbReference type="Proteomes" id="UP000249746">
    <property type="component" value="Unassembled WGS sequence"/>
</dbReference>
<dbReference type="Gene3D" id="3.40.1190.10">
    <property type="entry name" value="Mur-like, catalytic domain"/>
    <property type="match status" value="1"/>
</dbReference>
<keyword evidence="3" id="KW-0479">Metal-binding</keyword>
<dbReference type="PANTHER" id="PTHR11136">
    <property type="entry name" value="FOLYLPOLYGLUTAMATE SYNTHASE-RELATED"/>
    <property type="match status" value="1"/>
</dbReference>